<dbReference type="GO" id="GO:0004674">
    <property type="term" value="F:protein serine/threonine kinase activity"/>
    <property type="evidence" value="ECO:0007669"/>
    <property type="project" value="TreeGrafter"/>
</dbReference>
<reference evidence="5" key="1">
    <citation type="journal article" date="2014" name="Proc. Natl. Acad. Sci. U.S.A.">
        <title>Extensive sampling of basidiomycete genomes demonstrates inadequacy of the white-rot/brown-rot paradigm for wood decay fungi.</title>
        <authorList>
            <person name="Riley R."/>
            <person name="Salamov A.A."/>
            <person name="Brown D.W."/>
            <person name="Nagy L.G."/>
            <person name="Floudas D."/>
            <person name="Held B.W."/>
            <person name="Levasseur A."/>
            <person name="Lombard V."/>
            <person name="Morin E."/>
            <person name="Otillar R."/>
            <person name="Lindquist E.A."/>
            <person name="Sun H."/>
            <person name="LaButti K.M."/>
            <person name="Schmutz J."/>
            <person name="Jabbour D."/>
            <person name="Luo H."/>
            <person name="Baker S.E."/>
            <person name="Pisabarro A.G."/>
            <person name="Walton J.D."/>
            <person name="Blanchette R.A."/>
            <person name="Henrissat B."/>
            <person name="Martin F."/>
            <person name="Cullen D."/>
            <person name="Hibbett D.S."/>
            <person name="Grigoriev I.V."/>
        </authorList>
    </citation>
    <scope>NUCLEOTIDE SEQUENCE [LARGE SCALE GENOMIC DNA]</scope>
    <source>
        <strain evidence="5">FD-172 SS1</strain>
    </source>
</reference>
<dbReference type="AlphaFoldDB" id="A0A067MCA7"/>
<dbReference type="Proteomes" id="UP000027195">
    <property type="component" value="Unassembled WGS sequence"/>
</dbReference>
<evidence type="ECO:0000313" key="4">
    <source>
        <dbReference type="EMBL" id="KDQ13368.1"/>
    </source>
</evidence>
<dbReference type="PROSITE" id="PS50011">
    <property type="entry name" value="PROTEIN_KINASE_DOM"/>
    <property type="match status" value="1"/>
</dbReference>
<dbReference type="InParanoid" id="A0A067MCA7"/>
<keyword evidence="5" id="KW-1185">Reference proteome</keyword>
<evidence type="ECO:0000256" key="2">
    <source>
        <dbReference type="SAM" id="MobiDB-lite"/>
    </source>
</evidence>
<dbReference type="CDD" id="cd00882">
    <property type="entry name" value="Ras_like_GTPase"/>
    <property type="match status" value="1"/>
</dbReference>
<organism evidence="4 5">
    <name type="scientific">Botryobasidium botryosum (strain FD-172 SS1)</name>
    <dbReference type="NCBI Taxonomy" id="930990"/>
    <lineage>
        <taxon>Eukaryota</taxon>
        <taxon>Fungi</taxon>
        <taxon>Dikarya</taxon>
        <taxon>Basidiomycota</taxon>
        <taxon>Agaricomycotina</taxon>
        <taxon>Agaricomycetes</taxon>
        <taxon>Cantharellales</taxon>
        <taxon>Botryobasidiaceae</taxon>
        <taxon>Botryobasidium</taxon>
    </lineage>
</organism>
<dbReference type="InterPro" id="IPR011009">
    <property type="entry name" value="Kinase-like_dom_sf"/>
</dbReference>
<dbReference type="InterPro" id="IPR001245">
    <property type="entry name" value="Ser-Thr/Tyr_kinase_cat_dom"/>
</dbReference>
<dbReference type="InterPro" id="IPR008266">
    <property type="entry name" value="Tyr_kinase_AS"/>
</dbReference>
<proteinExistence type="inferred from homology"/>
<gene>
    <name evidence="4" type="ORF">BOTBODRAFT_33689</name>
</gene>
<name>A0A067MCA7_BOTB1</name>
<dbReference type="EMBL" id="KL198044">
    <property type="protein sequence ID" value="KDQ13368.1"/>
    <property type="molecule type" value="Genomic_DNA"/>
</dbReference>
<dbReference type="PANTHER" id="PTHR44329:SF214">
    <property type="entry name" value="PROTEIN KINASE DOMAIN-CONTAINING PROTEIN"/>
    <property type="match status" value="1"/>
</dbReference>
<feature type="domain" description="Protein kinase" evidence="3">
    <location>
        <begin position="362"/>
        <end position="573"/>
    </location>
</feature>
<feature type="region of interest" description="Disordered" evidence="2">
    <location>
        <begin position="78"/>
        <end position="98"/>
    </location>
</feature>
<evidence type="ECO:0000259" key="3">
    <source>
        <dbReference type="PROSITE" id="PS50011"/>
    </source>
</evidence>
<evidence type="ECO:0000313" key="5">
    <source>
        <dbReference type="Proteomes" id="UP000027195"/>
    </source>
</evidence>
<dbReference type="Gene3D" id="1.10.510.10">
    <property type="entry name" value="Transferase(Phosphotransferase) domain 1"/>
    <property type="match status" value="1"/>
</dbReference>
<sequence length="573" mass="63786">MAPTEILHARPSRVGSPLGSQQTKGLPPASAPPRSPPYSAQAGAIFKIASDLHTSSHIARTEDIMSDSTSQADIVHADRRAASSSIGRSSATQGQLRTKDISDEVAQPDMKCGSFRVLILGRANSGKTTLLQAACGATGNPEVLLEDVHDHNEDIVLAKNALDNDDRGLALQGLLPSTAEDRHDIMTPLVYPSTPGFVFHDSQGFEADGSKGLEIVTNFIKHRRDVKNQLDAIWYCIPTDNGSQLLSGPEQELLRQCSIGSVPLIVIFTKFDILEEKAFHQLRRAGVTSQQAQRHASQLAIQEFQRYCLPHVFGKEYPLHMYLGKMHEEQNTAEILRKMIELIQITLHGAVQKSQISQFEPKIYGTMFAQGGYSECFLGTFLERNRIALKRLRVCDPHDPEREIKLIFHECRVWQELRHPNILPFLGLAKIDSINYMVSPFMKNGNVLDYLRKSPDIDRLKLIAQIASGIRYLHNHAPLVIHGDIRSANVLVNDCGDACISDFGLSEICENETPVQRSTAWVLAGNLRWQSPEIITAEMVTEARRTTASDVFSFGRTMYEVRQPFYISVGLID</sequence>
<feature type="region of interest" description="Disordered" evidence="2">
    <location>
        <begin position="1"/>
        <end position="39"/>
    </location>
</feature>
<dbReference type="SUPFAM" id="SSF52540">
    <property type="entry name" value="P-loop containing nucleoside triphosphate hydrolases"/>
    <property type="match status" value="1"/>
</dbReference>
<dbReference type="InterPro" id="IPR051681">
    <property type="entry name" value="Ser/Thr_Kinases-Pseudokinases"/>
</dbReference>
<dbReference type="PANTHER" id="PTHR44329">
    <property type="entry name" value="SERINE/THREONINE-PROTEIN KINASE TNNI3K-RELATED"/>
    <property type="match status" value="1"/>
</dbReference>
<dbReference type="GO" id="GO:0005524">
    <property type="term" value="F:ATP binding"/>
    <property type="evidence" value="ECO:0007669"/>
    <property type="project" value="InterPro"/>
</dbReference>
<dbReference type="SUPFAM" id="SSF56112">
    <property type="entry name" value="Protein kinase-like (PK-like)"/>
    <property type="match status" value="1"/>
</dbReference>
<dbReference type="HOGENOM" id="CLU_475635_0_0_1"/>
<dbReference type="InterPro" id="IPR000719">
    <property type="entry name" value="Prot_kinase_dom"/>
</dbReference>
<dbReference type="PROSITE" id="PS00109">
    <property type="entry name" value="PROTEIN_KINASE_TYR"/>
    <property type="match status" value="1"/>
</dbReference>
<dbReference type="OrthoDB" id="4062651at2759"/>
<dbReference type="InterPro" id="IPR027417">
    <property type="entry name" value="P-loop_NTPase"/>
</dbReference>
<feature type="compositionally biased region" description="Low complexity" evidence="2">
    <location>
        <begin position="82"/>
        <end position="91"/>
    </location>
</feature>
<dbReference type="Gene3D" id="3.40.50.300">
    <property type="entry name" value="P-loop containing nucleotide triphosphate hydrolases"/>
    <property type="match status" value="1"/>
</dbReference>
<comment type="similarity">
    <text evidence="1">Belongs to the protein kinase superfamily. TKL Ser/Thr protein kinase family. ROCO subfamily.</text>
</comment>
<dbReference type="Pfam" id="PF07714">
    <property type="entry name" value="PK_Tyr_Ser-Thr"/>
    <property type="match status" value="1"/>
</dbReference>
<protein>
    <recommendedName>
        <fullName evidence="3">Protein kinase domain-containing protein</fullName>
    </recommendedName>
</protein>
<accession>A0A067MCA7</accession>
<evidence type="ECO:0000256" key="1">
    <source>
        <dbReference type="ARBA" id="ARBA00008171"/>
    </source>
</evidence>